<proteinExistence type="predicted"/>
<keyword evidence="3" id="KW-1185">Reference proteome</keyword>
<sequence length="80" mass="8797">MRCAAVGRGQHFRTGDQTLNFSQRTAEPWPAEPARGTRTAAAAALVLYERCKRPTPAPLNGHERVSGSRGSEKFFTIIIQ</sequence>
<protein>
    <submittedName>
        <fullName evidence="2">Uncharacterized protein</fullName>
    </submittedName>
</protein>
<accession>A0A401RHZ6</accession>
<dbReference type="AlphaFoldDB" id="A0A401RHZ6"/>
<reference evidence="2 3" key="1">
    <citation type="journal article" date="2018" name="Nat. Ecol. Evol.">
        <title>Shark genomes provide insights into elasmobranch evolution and the origin of vertebrates.</title>
        <authorList>
            <person name="Hara Y"/>
            <person name="Yamaguchi K"/>
            <person name="Onimaru K"/>
            <person name="Kadota M"/>
            <person name="Koyanagi M"/>
            <person name="Keeley SD"/>
            <person name="Tatsumi K"/>
            <person name="Tanaka K"/>
            <person name="Motone F"/>
            <person name="Kageyama Y"/>
            <person name="Nozu R"/>
            <person name="Adachi N"/>
            <person name="Nishimura O"/>
            <person name="Nakagawa R"/>
            <person name="Tanegashima C"/>
            <person name="Kiyatake I"/>
            <person name="Matsumoto R"/>
            <person name="Murakumo K"/>
            <person name="Nishida K"/>
            <person name="Terakita A"/>
            <person name="Kuratani S"/>
            <person name="Sato K"/>
            <person name="Hyodo S Kuraku.S."/>
        </authorList>
    </citation>
    <scope>NUCLEOTIDE SEQUENCE [LARGE SCALE GENOMIC DNA]</scope>
</reference>
<gene>
    <name evidence="2" type="ORF">chiPu_0020655</name>
</gene>
<feature type="compositionally biased region" description="Polar residues" evidence="1">
    <location>
        <begin position="15"/>
        <end position="25"/>
    </location>
</feature>
<comment type="caution">
    <text evidence="2">The sequence shown here is derived from an EMBL/GenBank/DDBJ whole genome shotgun (WGS) entry which is preliminary data.</text>
</comment>
<evidence type="ECO:0000256" key="1">
    <source>
        <dbReference type="SAM" id="MobiDB-lite"/>
    </source>
</evidence>
<evidence type="ECO:0000313" key="2">
    <source>
        <dbReference type="EMBL" id="GCC17779.1"/>
    </source>
</evidence>
<dbReference type="EMBL" id="BEZZ01002790">
    <property type="protein sequence ID" value="GCC17779.1"/>
    <property type="molecule type" value="Genomic_DNA"/>
</dbReference>
<name>A0A401RHZ6_CHIPU</name>
<evidence type="ECO:0000313" key="3">
    <source>
        <dbReference type="Proteomes" id="UP000287033"/>
    </source>
</evidence>
<organism evidence="2 3">
    <name type="scientific">Chiloscyllium punctatum</name>
    <name type="common">Brownbanded bambooshark</name>
    <name type="synonym">Hemiscyllium punctatum</name>
    <dbReference type="NCBI Taxonomy" id="137246"/>
    <lineage>
        <taxon>Eukaryota</taxon>
        <taxon>Metazoa</taxon>
        <taxon>Chordata</taxon>
        <taxon>Craniata</taxon>
        <taxon>Vertebrata</taxon>
        <taxon>Chondrichthyes</taxon>
        <taxon>Elasmobranchii</taxon>
        <taxon>Galeomorphii</taxon>
        <taxon>Galeoidea</taxon>
        <taxon>Orectolobiformes</taxon>
        <taxon>Hemiscylliidae</taxon>
        <taxon>Chiloscyllium</taxon>
    </lineage>
</organism>
<feature type="region of interest" description="Disordered" evidence="1">
    <location>
        <begin position="1"/>
        <end position="36"/>
    </location>
</feature>
<dbReference type="Proteomes" id="UP000287033">
    <property type="component" value="Unassembled WGS sequence"/>
</dbReference>